<dbReference type="AlphaFoldDB" id="A0A7R9BGE6"/>
<dbReference type="GO" id="GO:0097190">
    <property type="term" value="P:apoptotic signaling pathway"/>
    <property type="evidence" value="ECO:0007669"/>
    <property type="project" value="TreeGrafter"/>
</dbReference>
<dbReference type="PANTHER" id="PTHR35084">
    <property type="entry name" value="TCF3 FUSION PARTNER"/>
    <property type="match status" value="1"/>
</dbReference>
<name>A0A7R9BGE6_9CRUS</name>
<evidence type="ECO:0000313" key="7">
    <source>
        <dbReference type="Proteomes" id="UP000678499"/>
    </source>
</evidence>
<evidence type="ECO:0000256" key="4">
    <source>
        <dbReference type="SAM" id="MobiDB-lite"/>
    </source>
</evidence>
<feature type="domain" description="INO80 complex subunit F" evidence="5">
    <location>
        <begin position="70"/>
        <end position="115"/>
    </location>
</feature>
<comment type="subcellular location">
    <subcellularLocation>
        <location evidence="1">Nucleus</location>
    </subcellularLocation>
</comment>
<dbReference type="GO" id="GO:0043065">
    <property type="term" value="P:positive regulation of apoptotic process"/>
    <property type="evidence" value="ECO:0007669"/>
    <property type="project" value="TreeGrafter"/>
</dbReference>
<dbReference type="GO" id="GO:0003677">
    <property type="term" value="F:DNA binding"/>
    <property type="evidence" value="ECO:0007669"/>
    <property type="project" value="TreeGrafter"/>
</dbReference>
<evidence type="ECO:0000256" key="1">
    <source>
        <dbReference type="ARBA" id="ARBA00004123"/>
    </source>
</evidence>
<reference evidence="6" key="1">
    <citation type="submission" date="2020-11" db="EMBL/GenBank/DDBJ databases">
        <authorList>
            <person name="Tran Van P."/>
        </authorList>
    </citation>
    <scope>NUCLEOTIDE SEQUENCE</scope>
</reference>
<evidence type="ECO:0000259" key="5">
    <source>
        <dbReference type="Pfam" id="PF24245"/>
    </source>
</evidence>
<sequence length="189" mass="21771">MARVCLDSDFEDDLVDQCPENYGPELEHAYSSPRGSPCKSDCARDVTQNHALNSTDVSQDESAVEQERLKRKYERICQKCASLQKENERIVFHLQQLKRAIKRRRKERKFLMDRLDAHGDNFRKAPIAYPIEDVVDFVEETQSQVHAIFGTKQASSEPSRKRQKSKSSSDRSHSRRSRPTNASVVIPVH</sequence>
<feature type="region of interest" description="Disordered" evidence="4">
    <location>
        <begin position="149"/>
        <end position="189"/>
    </location>
</feature>
<dbReference type="EMBL" id="CAJPEX010000276">
    <property type="protein sequence ID" value="CAG0914807.1"/>
    <property type="molecule type" value="Genomic_DNA"/>
</dbReference>
<dbReference type="Proteomes" id="UP000678499">
    <property type="component" value="Unassembled WGS sequence"/>
</dbReference>
<accession>A0A7R9BGE6</accession>
<organism evidence="6">
    <name type="scientific">Notodromas monacha</name>
    <dbReference type="NCBI Taxonomy" id="399045"/>
    <lineage>
        <taxon>Eukaryota</taxon>
        <taxon>Metazoa</taxon>
        <taxon>Ecdysozoa</taxon>
        <taxon>Arthropoda</taxon>
        <taxon>Crustacea</taxon>
        <taxon>Oligostraca</taxon>
        <taxon>Ostracoda</taxon>
        <taxon>Podocopa</taxon>
        <taxon>Podocopida</taxon>
        <taxon>Cypridocopina</taxon>
        <taxon>Cypridoidea</taxon>
        <taxon>Cyprididae</taxon>
        <taxon>Notodromas</taxon>
    </lineage>
</organism>
<dbReference type="InterPro" id="IPR033555">
    <property type="entry name" value="TFPT"/>
</dbReference>
<gene>
    <name evidence="6" type="ORF">NMOB1V02_LOCUS2479</name>
</gene>
<protein>
    <recommendedName>
        <fullName evidence="5">INO80 complex subunit F domain-containing protein</fullName>
    </recommendedName>
</protein>
<dbReference type="Pfam" id="PF24245">
    <property type="entry name" value="INO80F"/>
    <property type="match status" value="1"/>
</dbReference>
<evidence type="ECO:0000313" key="6">
    <source>
        <dbReference type="EMBL" id="CAD7274655.1"/>
    </source>
</evidence>
<evidence type="ECO:0000256" key="2">
    <source>
        <dbReference type="ARBA" id="ARBA00023242"/>
    </source>
</evidence>
<dbReference type="GO" id="GO:0031011">
    <property type="term" value="C:Ino80 complex"/>
    <property type="evidence" value="ECO:0007669"/>
    <property type="project" value="TreeGrafter"/>
</dbReference>
<proteinExistence type="predicted"/>
<dbReference type="InterPro" id="IPR056513">
    <property type="entry name" value="INO80F"/>
</dbReference>
<evidence type="ECO:0000256" key="3">
    <source>
        <dbReference type="SAM" id="Coils"/>
    </source>
</evidence>
<feature type="coiled-coil region" evidence="3">
    <location>
        <begin position="66"/>
        <end position="114"/>
    </location>
</feature>
<keyword evidence="7" id="KW-1185">Reference proteome</keyword>
<keyword evidence="2" id="KW-0539">Nucleus</keyword>
<dbReference type="EMBL" id="OA882313">
    <property type="protein sequence ID" value="CAD7274655.1"/>
    <property type="molecule type" value="Genomic_DNA"/>
</dbReference>
<keyword evidence="3" id="KW-0175">Coiled coil</keyword>
<dbReference type="OrthoDB" id="10070927at2759"/>
<dbReference type="PANTHER" id="PTHR35084:SF1">
    <property type="entry name" value="TCF3 FUSION PARTNER"/>
    <property type="match status" value="1"/>
</dbReference>